<organism evidence="3 4">
    <name type="scientific">Parnassius mnemosyne</name>
    <name type="common">clouded apollo</name>
    <dbReference type="NCBI Taxonomy" id="213953"/>
    <lineage>
        <taxon>Eukaryota</taxon>
        <taxon>Metazoa</taxon>
        <taxon>Ecdysozoa</taxon>
        <taxon>Arthropoda</taxon>
        <taxon>Hexapoda</taxon>
        <taxon>Insecta</taxon>
        <taxon>Pterygota</taxon>
        <taxon>Neoptera</taxon>
        <taxon>Endopterygota</taxon>
        <taxon>Lepidoptera</taxon>
        <taxon>Glossata</taxon>
        <taxon>Ditrysia</taxon>
        <taxon>Papilionoidea</taxon>
        <taxon>Papilionidae</taxon>
        <taxon>Parnassiinae</taxon>
        <taxon>Parnassini</taxon>
        <taxon>Parnassius</taxon>
        <taxon>Driopa</taxon>
    </lineage>
</organism>
<keyword evidence="2" id="KW-0732">Signal</keyword>
<gene>
    <name evidence="3" type="ORF">PARMNEM_LOCUS14972</name>
</gene>
<evidence type="ECO:0000256" key="1">
    <source>
        <dbReference type="SAM" id="MobiDB-lite"/>
    </source>
</evidence>
<feature type="region of interest" description="Disordered" evidence="1">
    <location>
        <begin position="19"/>
        <end position="57"/>
    </location>
</feature>
<keyword evidence="4" id="KW-1185">Reference proteome</keyword>
<protein>
    <recommendedName>
        <fullName evidence="5">Secreted protein</fullName>
    </recommendedName>
</protein>
<feature type="signal peptide" evidence="2">
    <location>
        <begin position="1"/>
        <end position="18"/>
    </location>
</feature>
<evidence type="ECO:0000256" key="2">
    <source>
        <dbReference type="SAM" id="SignalP"/>
    </source>
</evidence>
<evidence type="ECO:0000313" key="4">
    <source>
        <dbReference type="Proteomes" id="UP001314205"/>
    </source>
</evidence>
<evidence type="ECO:0000313" key="3">
    <source>
        <dbReference type="EMBL" id="CAK1595507.1"/>
    </source>
</evidence>
<proteinExistence type="predicted"/>
<reference evidence="3 4" key="1">
    <citation type="submission" date="2023-11" db="EMBL/GenBank/DDBJ databases">
        <authorList>
            <person name="Hedman E."/>
            <person name="Englund M."/>
            <person name="Stromberg M."/>
            <person name="Nyberg Akerstrom W."/>
            <person name="Nylinder S."/>
            <person name="Jareborg N."/>
            <person name="Kallberg Y."/>
            <person name="Kronander E."/>
        </authorList>
    </citation>
    <scope>NUCLEOTIDE SEQUENCE [LARGE SCALE GENOMIC DNA]</scope>
</reference>
<comment type="caution">
    <text evidence="3">The sequence shown here is derived from an EMBL/GenBank/DDBJ whole genome shotgun (WGS) entry which is preliminary data.</text>
</comment>
<sequence length="73" mass="8212">MLPVCLFAVAVAVSCGTSFRVDDDDDDLDDDDDDDDNEVNDDDDDGNEDDEGESCRWDSNPRLRRDWCLKPAP</sequence>
<feature type="chain" id="PRO_5043819091" description="Secreted protein" evidence="2">
    <location>
        <begin position="19"/>
        <end position="73"/>
    </location>
</feature>
<dbReference type="AlphaFoldDB" id="A0AAV1LN07"/>
<evidence type="ECO:0008006" key="5">
    <source>
        <dbReference type="Google" id="ProtNLM"/>
    </source>
</evidence>
<name>A0AAV1LN07_9NEOP</name>
<accession>A0AAV1LN07</accession>
<dbReference type="EMBL" id="CAVLGL010000092">
    <property type="protein sequence ID" value="CAK1595507.1"/>
    <property type="molecule type" value="Genomic_DNA"/>
</dbReference>
<feature type="compositionally biased region" description="Acidic residues" evidence="1">
    <location>
        <begin position="22"/>
        <end position="52"/>
    </location>
</feature>
<dbReference type="Proteomes" id="UP001314205">
    <property type="component" value="Unassembled WGS sequence"/>
</dbReference>